<dbReference type="Gene3D" id="1.10.530.10">
    <property type="match status" value="1"/>
</dbReference>
<evidence type="ECO:0000259" key="5">
    <source>
        <dbReference type="SMART" id="SM00062"/>
    </source>
</evidence>
<proteinExistence type="inferred from homology"/>
<dbReference type="GO" id="GO:0000270">
    <property type="term" value="P:peptidoglycan metabolic process"/>
    <property type="evidence" value="ECO:0007669"/>
    <property type="project" value="InterPro"/>
</dbReference>
<organism evidence="6 7">
    <name type="scientific">Thioalkalivibrio nitratireducens (strain DSM 14787 / UNIQEM 213 / ALEN2)</name>
    <dbReference type="NCBI Taxonomy" id="1255043"/>
    <lineage>
        <taxon>Bacteria</taxon>
        <taxon>Pseudomonadati</taxon>
        <taxon>Pseudomonadota</taxon>
        <taxon>Gammaproteobacteria</taxon>
        <taxon>Chromatiales</taxon>
        <taxon>Ectothiorhodospiraceae</taxon>
        <taxon>Thioalkalivibrio</taxon>
    </lineage>
</organism>
<sequence length="486" mass="55027">MLCSLMRWHPTLRPRNSLIRRIEIGVFAVLLTVIGVWAWHHKPSALNLALFKQELRVALVSHPHDHTSIDLSARADQFEHVLVRGLARRIGARLQIRPVAGPHEAYRLLRARRVDIAAGFLVAPNGDAGIEVGPEILPIEKNLVYWNGRARNISSAADLPARSRIGVTSTLALPDDLLGTSGHPRPELIQYADGSELVPALQSGFLDYAVLTSIELSRLRRIHPELRSAFEFPARFSVVWLFPTGYDRSLIDAAHAHLDELRSDREFELLFDRFFGHLDVHGLVDVITFSRFVEDRLGSLKPLFRQVAQDYGLDWRFLAAVSYQESLWDPDAVSPTGVRGLMMLTQATAGSLGVTDRTDPQQSVDGGTRYVLQMLNRLPDSIKEPDRTWMALAAYNVGLGHLLDARRLTKRGGGDPDLWLDVMTWLPKLAQREWHEQTRHGYARGWEPVTYVQNIRSYYDWLVHLFPTPNDRPERSPIYLNVPLAL</sequence>
<name>L0DVB3_THIND</name>
<dbReference type="eggNOG" id="COG4623">
    <property type="taxonomic scope" value="Bacteria"/>
</dbReference>
<dbReference type="SUPFAM" id="SSF53955">
    <property type="entry name" value="Lysozyme-like"/>
    <property type="match status" value="1"/>
</dbReference>
<keyword evidence="4" id="KW-1133">Transmembrane helix</keyword>
<dbReference type="NCBIfam" id="NF008112">
    <property type="entry name" value="PRK10859.1"/>
    <property type="match status" value="1"/>
</dbReference>
<dbReference type="PROSITE" id="PS00922">
    <property type="entry name" value="TRANSGLYCOSYLASE"/>
    <property type="match status" value="1"/>
</dbReference>
<dbReference type="STRING" id="1255043.TVNIR_1237"/>
<dbReference type="CDD" id="cd13403">
    <property type="entry name" value="MLTF-like"/>
    <property type="match status" value="1"/>
</dbReference>
<accession>L0DVB3</accession>
<dbReference type="InterPro" id="IPR023346">
    <property type="entry name" value="Lysozyme-like_dom_sf"/>
</dbReference>
<comment type="similarity">
    <text evidence="2">Belongs to the transglycosylase Slt family.</text>
</comment>
<protein>
    <submittedName>
        <fullName evidence="6">Transglycosylase, Slt family</fullName>
    </submittedName>
</protein>
<dbReference type="InterPro" id="IPR001638">
    <property type="entry name" value="Solute-binding_3/MltF_N"/>
</dbReference>
<evidence type="ECO:0000256" key="3">
    <source>
        <dbReference type="ARBA" id="ARBA00023237"/>
    </source>
</evidence>
<keyword evidence="4" id="KW-0472">Membrane</keyword>
<dbReference type="KEGG" id="tni:TVNIR_1237"/>
<keyword evidence="3" id="KW-0998">Cell outer membrane</keyword>
<evidence type="ECO:0000313" key="6">
    <source>
        <dbReference type="EMBL" id="AGA32910.1"/>
    </source>
</evidence>
<feature type="transmembrane region" description="Helical" evidence="4">
    <location>
        <begin position="21"/>
        <end position="40"/>
    </location>
</feature>
<dbReference type="HOGENOM" id="CLU_027494_0_1_6"/>
<dbReference type="Proteomes" id="UP000010809">
    <property type="component" value="Chromosome"/>
</dbReference>
<dbReference type="InterPro" id="IPR008258">
    <property type="entry name" value="Transglycosylase_SLT_dom_1"/>
</dbReference>
<dbReference type="SUPFAM" id="SSF53850">
    <property type="entry name" value="Periplasmic binding protein-like II"/>
    <property type="match status" value="1"/>
</dbReference>
<dbReference type="GO" id="GO:0009279">
    <property type="term" value="C:cell outer membrane"/>
    <property type="evidence" value="ECO:0007669"/>
    <property type="project" value="UniProtKB-SubCell"/>
</dbReference>
<evidence type="ECO:0000313" key="7">
    <source>
        <dbReference type="Proteomes" id="UP000010809"/>
    </source>
</evidence>
<keyword evidence="4" id="KW-0812">Transmembrane</keyword>
<evidence type="ECO:0000256" key="1">
    <source>
        <dbReference type="ARBA" id="ARBA00004339"/>
    </source>
</evidence>
<dbReference type="InterPro" id="IPR000189">
    <property type="entry name" value="Transglyc_AS"/>
</dbReference>
<dbReference type="GO" id="GO:0008933">
    <property type="term" value="F:peptidoglycan lytic transglycosylase activity"/>
    <property type="evidence" value="ECO:0007669"/>
    <property type="project" value="InterPro"/>
</dbReference>
<dbReference type="Gene3D" id="3.40.190.10">
    <property type="entry name" value="Periplasmic binding protein-like II"/>
    <property type="match status" value="2"/>
</dbReference>
<feature type="domain" description="Solute-binding protein family 3/N-terminal" evidence="5">
    <location>
        <begin position="54"/>
        <end position="278"/>
    </location>
</feature>
<evidence type="ECO:0000256" key="4">
    <source>
        <dbReference type="SAM" id="Phobius"/>
    </source>
</evidence>
<dbReference type="RefSeq" id="WP_015258047.1">
    <property type="nucleotide sequence ID" value="NC_019902.2"/>
</dbReference>
<dbReference type="PANTHER" id="PTHR37423:SF2">
    <property type="entry name" value="MEMBRANE-BOUND LYTIC MUREIN TRANSGLYCOSYLASE C"/>
    <property type="match status" value="1"/>
</dbReference>
<dbReference type="PANTHER" id="PTHR37423">
    <property type="entry name" value="SOLUBLE LYTIC MUREIN TRANSGLYCOSYLASE-RELATED"/>
    <property type="match status" value="1"/>
</dbReference>
<dbReference type="AlphaFoldDB" id="L0DVB3"/>
<dbReference type="OrthoDB" id="9815002at2"/>
<dbReference type="SMART" id="SM00062">
    <property type="entry name" value="PBPb"/>
    <property type="match status" value="1"/>
</dbReference>
<keyword evidence="7" id="KW-1185">Reference proteome</keyword>
<dbReference type="PATRIC" id="fig|1255043.3.peg.1250"/>
<reference evidence="6" key="1">
    <citation type="submission" date="2015-12" db="EMBL/GenBank/DDBJ databases">
        <authorList>
            <person name="Tikhonova T.V."/>
            <person name="Pavlov A.R."/>
            <person name="Beletsky A.V."/>
            <person name="Mardanov A.V."/>
            <person name="Sorokin D.Y."/>
            <person name="Ravin N.V."/>
            <person name="Popov V.O."/>
        </authorList>
    </citation>
    <scope>NUCLEOTIDE SEQUENCE</scope>
    <source>
        <strain evidence="6">DSM 14787</strain>
    </source>
</reference>
<dbReference type="EMBL" id="CP003989">
    <property type="protein sequence ID" value="AGA32910.1"/>
    <property type="molecule type" value="Genomic_DNA"/>
</dbReference>
<dbReference type="Pfam" id="PF01464">
    <property type="entry name" value="SLT"/>
    <property type="match status" value="1"/>
</dbReference>
<evidence type="ECO:0000256" key="2">
    <source>
        <dbReference type="ARBA" id="ARBA00007734"/>
    </source>
</evidence>
<gene>
    <name evidence="6" type="primary">mltF [H]</name>
    <name evidence="6" type="ordered locus">TVNIR_1237</name>
</gene>
<comment type="subcellular location">
    <subcellularLocation>
        <location evidence="1">Cell outer membrane</location>
        <topology evidence="1">Peripheral membrane protein</topology>
    </subcellularLocation>
</comment>